<evidence type="ECO:0000313" key="3">
    <source>
        <dbReference type="EMBL" id="SFN22535.1"/>
    </source>
</evidence>
<sequence length="151" mass="16462">MEGTGSYLTLVIVGVLITFGVGQILLRSGQPFLDDVFRNKESAHSINRLLVVLFHLLTLGVLGMISIIDVSESAGPAQTIVFKLGLVLLIVGIAYGISMLVLLRIRERRRQQAVSAEIDQTIAEQRRGPGRFRRGGAPDGEPRSPSEQPED</sequence>
<gene>
    <name evidence="3" type="ORF">SAMN05216207_1010159</name>
</gene>
<organism evidence="3 4">
    <name type="scientific">Pseudonocardia ammonioxydans</name>
    <dbReference type="NCBI Taxonomy" id="260086"/>
    <lineage>
        <taxon>Bacteria</taxon>
        <taxon>Bacillati</taxon>
        <taxon>Actinomycetota</taxon>
        <taxon>Actinomycetes</taxon>
        <taxon>Pseudonocardiales</taxon>
        <taxon>Pseudonocardiaceae</taxon>
        <taxon>Pseudonocardia</taxon>
    </lineage>
</organism>
<keyword evidence="2" id="KW-1133">Transmembrane helix</keyword>
<dbReference type="STRING" id="260086.SAMN05216207_1010159"/>
<evidence type="ECO:0000313" key="4">
    <source>
        <dbReference type="Proteomes" id="UP000199614"/>
    </source>
</evidence>
<proteinExistence type="predicted"/>
<dbReference type="EMBL" id="FOUY01000010">
    <property type="protein sequence ID" value="SFN22535.1"/>
    <property type="molecule type" value="Genomic_DNA"/>
</dbReference>
<protein>
    <submittedName>
        <fullName evidence="3">Uncharacterized protein</fullName>
    </submittedName>
</protein>
<keyword evidence="2" id="KW-0472">Membrane</keyword>
<dbReference type="AlphaFoldDB" id="A0A1I4X9U3"/>
<feature type="transmembrane region" description="Helical" evidence="2">
    <location>
        <begin position="6"/>
        <end position="26"/>
    </location>
</feature>
<keyword evidence="2" id="KW-0812">Transmembrane</keyword>
<dbReference type="RefSeq" id="WP_093341762.1">
    <property type="nucleotide sequence ID" value="NZ_FOUY01000010.1"/>
</dbReference>
<name>A0A1I4X9U3_PSUAM</name>
<dbReference type="OrthoDB" id="3576409at2"/>
<feature type="transmembrane region" description="Helical" evidence="2">
    <location>
        <begin position="46"/>
        <end position="68"/>
    </location>
</feature>
<evidence type="ECO:0000256" key="2">
    <source>
        <dbReference type="SAM" id="Phobius"/>
    </source>
</evidence>
<evidence type="ECO:0000256" key="1">
    <source>
        <dbReference type="SAM" id="MobiDB-lite"/>
    </source>
</evidence>
<accession>A0A1I4X9U3</accession>
<feature type="region of interest" description="Disordered" evidence="1">
    <location>
        <begin position="124"/>
        <end position="151"/>
    </location>
</feature>
<reference evidence="3 4" key="1">
    <citation type="submission" date="2016-10" db="EMBL/GenBank/DDBJ databases">
        <authorList>
            <person name="de Groot N.N."/>
        </authorList>
    </citation>
    <scope>NUCLEOTIDE SEQUENCE [LARGE SCALE GENOMIC DNA]</scope>
    <source>
        <strain evidence="3 4">CGMCC 4.1877</strain>
    </source>
</reference>
<feature type="transmembrane region" description="Helical" evidence="2">
    <location>
        <begin position="80"/>
        <end position="103"/>
    </location>
</feature>
<keyword evidence="4" id="KW-1185">Reference proteome</keyword>
<dbReference type="Proteomes" id="UP000199614">
    <property type="component" value="Unassembled WGS sequence"/>
</dbReference>